<dbReference type="SUPFAM" id="SSF46785">
    <property type="entry name" value="Winged helix' DNA-binding domain"/>
    <property type="match status" value="1"/>
</dbReference>
<proteinExistence type="predicted"/>
<dbReference type="SMART" id="SM00344">
    <property type="entry name" value="HTH_ASNC"/>
    <property type="match status" value="1"/>
</dbReference>
<dbReference type="Pfam" id="PF13404">
    <property type="entry name" value="HTH_AsnC-type"/>
    <property type="match status" value="1"/>
</dbReference>
<dbReference type="PRINTS" id="PR00033">
    <property type="entry name" value="HTHASNC"/>
</dbReference>
<dbReference type="InterPro" id="IPR019888">
    <property type="entry name" value="Tscrpt_reg_AsnC-like"/>
</dbReference>
<evidence type="ECO:0000256" key="3">
    <source>
        <dbReference type="ARBA" id="ARBA00023163"/>
    </source>
</evidence>
<name>A0ABS5DYG2_9BURK</name>
<dbReference type="InterPro" id="IPR011008">
    <property type="entry name" value="Dimeric_a/b-barrel"/>
</dbReference>
<protein>
    <submittedName>
        <fullName evidence="5">Lrp/AsnC family transcriptional regulator</fullName>
    </submittedName>
</protein>
<dbReference type="EMBL" id="JAGQDG010000004">
    <property type="protein sequence ID" value="MBQ0936124.1"/>
    <property type="molecule type" value="Genomic_DNA"/>
</dbReference>
<accession>A0ABS5DYG2</accession>
<dbReference type="PANTHER" id="PTHR30154:SF34">
    <property type="entry name" value="TRANSCRIPTIONAL REGULATOR AZLB"/>
    <property type="match status" value="1"/>
</dbReference>
<dbReference type="SUPFAM" id="SSF54909">
    <property type="entry name" value="Dimeric alpha+beta barrel"/>
    <property type="match status" value="1"/>
</dbReference>
<feature type="domain" description="HTH asnC-type" evidence="4">
    <location>
        <begin position="7"/>
        <end position="68"/>
    </location>
</feature>
<dbReference type="InterPro" id="IPR019887">
    <property type="entry name" value="Tscrpt_reg_AsnC/Lrp_C"/>
</dbReference>
<dbReference type="InterPro" id="IPR036390">
    <property type="entry name" value="WH_DNA-bd_sf"/>
</dbReference>
<dbReference type="InterPro" id="IPR036388">
    <property type="entry name" value="WH-like_DNA-bd_sf"/>
</dbReference>
<gene>
    <name evidence="5" type="ORF">KAK11_12365</name>
</gene>
<reference evidence="5 6" key="1">
    <citation type="submission" date="2021-04" db="EMBL/GenBank/DDBJ databases">
        <title>The genome sequence of type strain Ideonella paludis KCTC 32238.</title>
        <authorList>
            <person name="Liu Y."/>
        </authorList>
    </citation>
    <scope>NUCLEOTIDE SEQUENCE [LARGE SCALE GENOMIC DNA]</scope>
    <source>
        <strain evidence="5 6">KCTC 32238</strain>
    </source>
</reference>
<evidence type="ECO:0000313" key="5">
    <source>
        <dbReference type="EMBL" id="MBQ0936124.1"/>
    </source>
</evidence>
<comment type="caution">
    <text evidence="5">The sequence shown here is derived from an EMBL/GenBank/DDBJ whole genome shotgun (WGS) entry which is preliminary data.</text>
</comment>
<keyword evidence="2" id="KW-0238">DNA-binding</keyword>
<keyword evidence="1" id="KW-0805">Transcription regulation</keyword>
<dbReference type="Pfam" id="PF01037">
    <property type="entry name" value="AsnC_trans_reg"/>
    <property type="match status" value="1"/>
</dbReference>
<dbReference type="PANTHER" id="PTHR30154">
    <property type="entry name" value="LEUCINE-RESPONSIVE REGULATORY PROTEIN"/>
    <property type="match status" value="1"/>
</dbReference>
<evidence type="ECO:0000256" key="2">
    <source>
        <dbReference type="ARBA" id="ARBA00023125"/>
    </source>
</evidence>
<evidence type="ECO:0000259" key="4">
    <source>
        <dbReference type="PROSITE" id="PS50956"/>
    </source>
</evidence>
<dbReference type="Gene3D" id="1.10.10.10">
    <property type="entry name" value="Winged helix-like DNA-binding domain superfamily/Winged helix DNA-binding domain"/>
    <property type="match status" value="1"/>
</dbReference>
<evidence type="ECO:0000256" key="1">
    <source>
        <dbReference type="ARBA" id="ARBA00023015"/>
    </source>
</evidence>
<sequence length="161" mass="17350">MDESLMLDELDWRLLELLQADASLTNHALAAAALCSPATALRRVKRLREGGVIERITALVAPTAGGQGLSVICEVALDRQGAEHQAAFEARVVAHPAVQQCWQVSPGPDFVLVVWAPSMAAFASLTQVLFTQDANVRNVKSYFALKRCKFAPAIPKPDGKS</sequence>
<dbReference type="RefSeq" id="WP_210809436.1">
    <property type="nucleotide sequence ID" value="NZ_JAGQDG010000004.1"/>
</dbReference>
<dbReference type="PROSITE" id="PS50956">
    <property type="entry name" value="HTH_ASNC_2"/>
    <property type="match status" value="1"/>
</dbReference>
<dbReference type="InterPro" id="IPR000485">
    <property type="entry name" value="AsnC-type_HTH_dom"/>
</dbReference>
<keyword evidence="6" id="KW-1185">Reference proteome</keyword>
<organism evidence="5 6">
    <name type="scientific">Ideonella paludis</name>
    <dbReference type="NCBI Taxonomy" id="1233411"/>
    <lineage>
        <taxon>Bacteria</taxon>
        <taxon>Pseudomonadati</taxon>
        <taxon>Pseudomonadota</taxon>
        <taxon>Betaproteobacteria</taxon>
        <taxon>Burkholderiales</taxon>
        <taxon>Sphaerotilaceae</taxon>
        <taxon>Ideonella</taxon>
    </lineage>
</organism>
<dbReference type="Proteomes" id="UP000672097">
    <property type="component" value="Unassembled WGS sequence"/>
</dbReference>
<keyword evidence="3" id="KW-0804">Transcription</keyword>
<dbReference type="Gene3D" id="3.30.70.920">
    <property type="match status" value="1"/>
</dbReference>
<evidence type="ECO:0000313" key="6">
    <source>
        <dbReference type="Proteomes" id="UP000672097"/>
    </source>
</evidence>